<sequence length="530" mass="52401">MVAYAAMCMVAMREGGDRSSYALQSLADVKTLLGAYYQLGGQYENAEQALTDVLAKARTPFSRMPAAAADAAAAAHGGDGGAGEDGGAIVKGGMAAAMAAVGPGEGRAIQEQAPNALLQQQGQAPAAPEQAAPSPKKLALPAPPLPVPELLLPAPPQLSQPPPLSLLQQLLLRLMPPLSPDGRRAGCRTVTTANDAVDVPGLSPIARALKPQAAPKPKPKAAPKPKASTPKRPRTPRVPGAAAAEAGPGRLPQPPGGGAVPGPVVVAGLGLTALPNWELLSPERQASVASTFAAAQEATVALAVEYSAVLARSRAADTLAAALPAATPAPPPQLGALQSAAPAVPAPVPSPQLGLPPQVAPAPPPPAPPPQLGPPPQVAPAALAPTSAVSLAALRDAVVAAAAEGRCADVVAAVARLADLAVQQAAQGHALPEQGAAQLFSELLGPRMTSALASAVAAAPALAGHVRAALQRAGVAAAPGVPYYAFVTGLLLVQGISTPEALLAIDPAQLAAAYQLPSVAAAALPAARRA</sequence>
<dbReference type="GeneID" id="25729276"/>
<feature type="region of interest" description="Disordered" evidence="1">
    <location>
        <begin position="333"/>
        <end position="380"/>
    </location>
</feature>
<feature type="compositionally biased region" description="Low complexity" evidence="1">
    <location>
        <begin position="119"/>
        <end position="140"/>
    </location>
</feature>
<feature type="compositionally biased region" description="Low complexity" evidence="1">
    <location>
        <begin position="237"/>
        <end position="250"/>
    </location>
</feature>
<dbReference type="Proteomes" id="UP000054498">
    <property type="component" value="Unassembled WGS sequence"/>
</dbReference>
<evidence type="ECO:0000313" key="2">
    <source>
        <dbReference type="EMBL" id="KIY96000.1"/>
    </source>
</evidence>
<proteinExistence type="predicted"/>
<reference evidence="2 3" key="1">
    <citation type="journal article" date="2013" name="BMC Genomics">
        <title>Reconstruction of the lipid metabolism for the microalga Monoraphidium neglectum from its genome sequence reveals characteristics suitable for biofuel production.</title>
        <authorList>
            <person name="Bogen C."/>
            <person name="Al-Dilaimi A."/>
            <person name="Albersmeier A."/>
            <person name="Wichmann J."/>
            <person name="Grundmann M."/>
            <person name="Rupp O."/>
            <person name="Lauersen K.J."/>
            <person name="Blifernez-Klassen O."/>
            <person name="Kalinowski J."/>
            <person name="Goesmann A."/>
            <person name="Mussgnug J.H."/>
            <person name="Kruse O."/>
        </authorList>
    </citation>
    <scope>NUCLEOTIDE SEQUENCE [LARGE SCALE GENOMIC DNA]</scope>
    <source>
        <strain evidence="2 3">SAG 48.87</strain>
    </source>
</reference>
<feature type="compositionally biased region" description="Basic residues" evidence="1">
    <location>
        <begin position="217"/>
        <end position="235"/>
    </location>
</feature>
<accession>A0A0D2MMI9</accession>
<organism evidence="2 3">
    <name type="scientific">Monoraphidium neglectum</name>
    <dbReference type="NCBI Taxonomy" id="145388"/>
    <lineage>
        <taxon>Eukaryota</taxon>
        <taxon>Viridiplantae</taxon>
        <taxon>Chlorophyta</taxon>
        <taxon>core chlorophytes</taxon>
        <taxon>Chlorophyceae</taxon>
        <taxon>CS clade</taxon>
        <taxon>Sphaeropleales</taxon>
        <taxon>Selenastraceae</taxon>
        <taxon>Monoraphidium</taxon>
    </lineage>
</organism>
<dbReference type="PRINTS" id="PR01217">
    <property type="entry name" value="PRICHEXTENSN"/>
</dbReference>
<feature type="compositionally biased region" description="Low complexity" evidence="1">
    <location>
        <begin position="334"/>
        <end position="343"/>
    </location>
</feature>
<dbReference type="AlphaFoldDB" id="A0A0D2MMI9"/>
<keyword evidence="3" id="KW-1185">Reference proteome</keyword>
<dbReference type="RefSeq" id="XP_013895020.1">
    <property type="nucleotide sequence ID" value="XM_014039566.1"/>
</dbReference>
<name>A0A0D2MMI9_9CHLO</name>
<feature type="compositionally biased region" description="Pro residues" evidence="1">
    <location>
        <begin position="358"/>
        <end position="378"/>
    </location>
</feature>
<evidence type="ECO:0000256" key="1">
    <source>
        <dbReference type="SAM" id="MobiDB-lite"/>
    </source>
</evidence>
<gene>
    <name evidence="2" type="ORF">MNEG_11961</name>
</gene>
<evidence type="ECO:0000313" key="3">
    <source>
        <dbReference type="Proteomes" id="UP000054498"/>
    </source>
</evidence>
<feature type="region of interest" description="Disordered" evidence="1">
    <location>
        <begin position="119"/>
        <end position="141"/>
    </location>
</feature>
<feature type="region of interest" description="Disordered" evidence="1">
    <location>
        <begin position="208"/>
        <end position="259"/>
    </location>
</feature>
<dbReference type="EMBL" id="KK103208">
    <property type="protein sequence ID" value="KIY96000.1"/>
    <property type="molecule type" value="Genomic_DNA"/>
</dbReference>
<protein>
    <submittedName>
        <fullName evidence="2">Uncharacterized protein</fullName>
    </submittedName>
</protein>
<dbReference type="KEGG" id="mng:MNEG_11961"/>